<reference evidence="2" key="1">
    <citation type="journal article" date="2020" name="Stud. Mycol.">
        <title>101 Dothideomycetes genomes: a test case for predicting lifestyles and emergence of pathogens.</title>
        <authorList>
            <person name="Haridas S."/>
            <person name="Albert R."/>
            <person name="Binder M."/>
            <person name="Bloem J."/>
            <person name="Labutti K."/>
            <person name="Salamov A."/>
            <person name="Andreopoulos B."/>
            <person name="Baker S."/>
            <person name="Barry K."/>
            <person name="Bills G."/>
            <person name="Bluhm B."/>
            <person name="Cannon C."/>
            <person name="Castanera R."/>
            <person name="Culley D."/>
            <person name="Daum C."/>
            <person name="Ezra D."/>
            <person name="Gonzalez J."/>
            <person name="Henrissat B."/>
            <person name="Kuo A."/>
            <person name="Liang C."/>
            <person name="Lipzen A."/>
            <person name="Lutzoni F."/>
            <person name="Magnuson J."/>
            <person name="Mondo S."/>
            <person name="Nolan M."/>
            <person name="Ohm R."/>
            <person name="Pangilinan J."/>
            <person name="Park H.-J."/>
            <person name="Ramirez L."/>
            <person name="Alfaro M."/>
            <person name="Sun H."/>
            <person name="Tritt A."/>
            <person name="Yoshinaga Y."/>
            <person name="Zwiers L.-H."/>
            <person name="Turgeon B."/>
            <person name="Goodwin S."/>
            <person name="Spatafora J."/>
            <person name="Crous P."/>
            <person name="Grigoriev I."/>
        </authorList>
    </citation>
    <scope>NUCLEOTIDE SEQUENCE</scope>
    <source>
        <strain evidence="2">CBS 113979</strain>
    </source>
</reference>
<feature type="region of interest" description="Disordered" evidence="1">
    <location>
        <begin position="583"/>
        <end position="608"/>
    </location>
</feature>
<keyword evidence="3" id="KW-1185">Reference proteome</keyword>
<feature type="region of interest" description="Disordered" evidence="1">
    <location>
        <begin position="705"/>
        <end position="781"/>
    </location>
</feature>
<evidence type="ECO:0000313" key="2">
    <source>
        <dbReference type="EMBL" id="KAF1991888.1"/>
    </source>
</evidence>
<feature type="compositionally biased region" description="Pro residues" evidence="1">
    <location>
        <begin position="175"/>
        <end position="191"/>
    </location>
</feature>
<feature type="compositionally biased region" description="Basic and acidic residues" evidence="1">
    <location>
        <begin position="493"/>
        <end position="508"/>
    </location>
</feature>
<sequence>MFSYLRSHHKRAGSTPTSPEPPPLPPPTSASAQLQSPLHSQQELFAYPRVSESTSGVSESPVSPFPPVLPPIPRVSSTYGPLAEREAENQQPLPQHHLGKHTRNKSSSSEQYSREGALVPQQQQQYGQPENVDEYPRPMMRVERPKLEGRRPHTAAPTGYRSRGQSANAHLEPAAPAPPVPSPSFASPPPTSSFAVPYENLARIPYERNNPPPPKLAPTSSSTPLTVPKAGKSKLNLRNPMSLLLRRRSGQTLEHLHDESLITQKNLSVPAMTLPDGYDPRIRGTGVHDFSAPRPRRNFSENNLSTLGAGGGGYKSPMSLTEEQRRGEYAAGLSPAAAKSPKPDKPHTPMFKEHFDDEAGGKASESAVRAETLVNKAFLSRNSGMLLDGELQIEPRSKSPSSPPRRPPSLQLEDSASGKERPVSLATVPEDQPTTPDSTKLESSPRNTPPTQVRSRAPSGSSFQPAGLPSHLTSRSSRFSFQMAGVDSAAQEKVLEERHRKKAAEAKAAKAAAAQDNESSGEEDVDDYDYDDIDDPMGYNEEPIPLQGDTDDMYGEYNPDAISIPSRGLSNFELAQAARLALSSNPPSPADYSPVGTPGGGELRQGMFSMPNTGYFNMPHYSPSGASSRSFHDPESANAEAPSGMNSLRKTVSTKLAASTSGEDVVSKPLSAEQAGAPIVDGEDDMYFDDGLIDDFIEAGDAEHFDESCFDDPNHPLYERKRPEAPTDRQSKNELKDTKGKRPFSSESLADPFSSLQKNEAEEATQRQETHEDPTANYNTLEAYHGALAMAAMKAEADGRFARHDSGATPNDPTLDKAERPSHASSQPSLVPDDGRLSNDSSISAPGLGIQTTPPLPSNDTGSSLEKSIANGENNFAYNDHFGDTTSTANYDYDYDDYDSALEDDPIIAAANAEALANDDDGFYGQEFGFYATAPPSSGGSSANGEPPEFFQGGYFGPRGADAIQRNRSLREPNLTPITERSEYSARNSFVSLQGHFAAGGAAMPSPGLAQLRAQAEREGLWSPLSTGAGTGSSDDEMSLTQLMKLRRGAFGTSGGGSRSSSPVEGSRASPFGYFPFAGTNGTGSSPIMGRSFVSPVFEGGVDGFRLDEEDEGEQEDDGVEAPVDDMHVHEAHDDSDSDYSDYSGDVADFDGPDSPTIKVPSGGIGSPQSQSRPSGSPPPSFRLPSGAPTSPTSPSSPLKPGFENLPASYEPGHGTFGMSPVPITAPASAEVTVMPPFAFPAPSSSASSTQPTQSSSTAITSPAHTTSPHPVSHSPTLLRRPSSSSPNISANSASPVLLPKSHSRNNSATADSVAYVKERSEEGEVRWVVERRRTGEGGDIEVVERWSVEGGRI</sequence>
<feature type="region of interest" description="Disordered" evidence="1">
    <location>
        <begin position="1"/>
        <end position="233"/>
    </location>
</feature>
<feature type="compositionally biased region" description="Pro residues" evidence="1">
    <location>
        <begin position="63"/>
        <end position="73"/>
    </location>
</feature>
<feature type="region of interest" description="Disordered" evidence="1">
    <location>
        <begin position="799"/>
        <end position="897"/>
    </location>
</feature>
<feature type="region of interest" description="Disordered" evidence="1">
    <location>
        <begin position="927"/>
        <end position="981"/>
    </location>
</feature>
<feature type="compositionally biased region" description="Basic and acidic residues" evidence="1">
    <location>
        <begin position="705"/>
        <end position="740"/>
    </location>
</feature>
<accession>A0A6G1HG29</accession>
<feature type="compositionally biased region" description="Low complexity" evidence="1">
    <location>
        <begin position="1241"/>
        <end position="1264"/>
    </location>
</feature>
<feature type="compositionally biased region" description="Polar residues" evidence="1">
    <location>
        <begin position="471"/>
        <end position="480"/>
    </location>
</feature>
<feature type="compositionally biased region" description="Low complexity" evidence="1">
    <location>
        <begin position="1273"/>
        <end position="1296"/>
    </location>
</feature>
<feature type="compositionally biased region" description="Polar residues" evidence="1">
    <location>
        <begin position="30"/>
        <end position="43"/>
    </location>
</feature>
<name>A0A6G1HG29_9PEZI</name>
<organism evidence="2 3">
    <name type="scientific">Aulographum hederae CBS 113979</name>
    <dbReference type="NCBI Taxonomy" id="1176131"/>
    <lineage>
        <taxon>Eukaryota</taxon>
        <taxon>Fungi</taxon>
        <taxon>Dikarya</taxon>
        <taxon>Ascomycota</taxon>
        <taxon>Pezizomycotina</taxon>
        <taxon>Dothideomycetes</taxon>
        <taxon>Pleosporomycetidae</taxon>
        <taxon>Aulographales</taxon>
        <taxon>Aulographaceae</taxon>
    </lineage>
</organism>
<feature type="region of interest" description="Disordered" evidence="1">
    <location>
        <begin position="288"/>
        <end position="366"/>
    </location>
</feature>
<feature type="compositionally biased region" description="Acidic residues" evidence="1">
    <location>
        <begin position="1108"/>
        <end position="1124"/>
    </location>
</feature>
<feature type="compositionally biased region" description="Basic and acidic residues" evidence="1">
    <location>
        <begin position="341"/>
        <end position="360"/>
    </location>
</feature>
<dbReference type="OrthoDB" id="5408302at2759"/>
<feature type="compositionally biased region" description="Acidic residues" evidence="1">
    <location>
        <begin position="519"/>
        <end position="535"/>
    </location>
</feature>
<feature type="compositionally biased region" description="Basic and acidic residues" evidence="1">
    <location>
        <begin position="1125"/>
        <end position="1135"/>
    </location>
</feature>
<dbReference type="EMBL" id="ML977138">
    <property type="protein sequence ID" value="KAF1991888.1"/>
    <property type="molecule type" value="Genomic_DNA"/>
</dbReference>
<protein>
    <recommendedName>
        <fullName evidence="4">AGC-kinase C-terminal domain-containing protein</fullName>
    </recommendedName>
</protein>
<evidence type="ECO:0008006" key="4">
    <source>
        <dbReference type="Google" id="ProtNLM"/>
    </source>
</evidence>
<feature type="compositionally biased region" description="Polar residues" evidence="1">
    <location>
        <begin position="644"/>
        <end position="662"/>
    </location>
</feature>
<evidence type="ECO:0000256" key="1">
    <source>
        <dbReference type="SAM" id="MobiDB-lite"/>
    </source>
</evidence>
<dbReference type="Proteomes" id="UP000800041">
    <property type="component" value="Unassembled WGS sequence"/>
</dbReference>
<feature type="region of interest" description="Disordered" evidence="1">
    <location>
        <begin position="1102"/>
        <end position="1224"/>
    </location>
</feature>
<feature type="compositionally biased region" description="Pro residues" evidence="1">
    <location>
        <begin position="18"/>
        <end position="28"/>
    </location>
</feature>
<feature type="compositionally biased region" description="Basic residues" evidence="1">
    <location>
        <begin position="1"/>
        <end position="12"/>
    </location>
</feature>
<feature type="compositionally biased region" description="Low complexity" evidence="1">
    <location>
        <begin position="934"/>
        <end position="949"/>
    </location>
</feature>
<feature type="compositionally biased region" description="Low complexity" evidence="1">
    <location>
        <begin position="1183"/>
        <end position="1197"/>
    </location>
</feature>
<feature type="compositionally biased region" description="Basic and acidic residues" evidence="1">
    <location>
        <begin position="134"/>
        <end position="151"/>
    </location>
</feature>
<feature type="region of interest" description="Disordered" evidence="1">
    <location>
        <begin position="620"/>
        <end position="686"/>
    </location>
</feature>
<feature type="region of interest" description="Disordered" evidence="1">
    <location>
        <begin position="1239"/>
        <end position="1323"/>
    </location>
</feature>
<feature type="compositionally biased region" description="Basic and acidic residues" evidence="1">
    <location>
        <begin position="759"/>
        <end position="774"/>
    </location>
</feature>
<proteinExistence type="predicted"/>
<feature type="region of interest" description="Disordered" evidence="1">
    <location>
        <begin position="394"/>
        <end position="559"/>
    </location>
</feature>
<gene>
    <name evidence="2" type="ORF">K402DRAFT_388441</name>
</gene>
<feature type="compositionally biased region" description="Polar residues" evidence="1">
    <location>
        <begin position="838"/>
        <end position="877"/>
    </location>
</feature>
<feature type="compositionally biased region" description="Polar residues" evidence="1">
    <location>
        <begin position="432"/>
        <end position="464"/>
    </location>
</feature>
<evidence type="ECO:0000313" key="3">
    <source>
        <dbReference type="Proteomes" id="UP000800041"/>
    </source>
</evidence>